<dbReference type="KEGG" id="spsr:EGC80_20385"/>
<dbReference type="EMBL" id="RKKB01000001">
    <property type="protein sequence ID" value="RPA35139.1"/>
    <property type="molecule type" value="Genomic_DNA"/>
</dbReference>
<keyword evidence="2" id="KW-0969">Cilium</keyword>
<dbReference type="InterPro" id="IPR035924">
    <property type="entry name" value="FlaG-like_sf"/>
</dbReference>
<dbReference type="EMBL" id="CP034073">
    <property type="protein sequence ID" value="AZG37587.1"/>
    <property type="molecule type" value="Genomic_DNA"/>
</dbReference>
<keyword evidence="2" id="KW-0282">Flagellum</keyword>
<dbReference type="PANTHER" id="PTHR37166:SF1">
    <property type="entry name" value="PROTEIN FLAG"/>
    <property type="match status" value="1"/>
</dbReference>
<accession>A0A3N4EAA7</accession>
<name>A0A3N4EAA7_9GAMM</name>
<dbReference type="Proteomes" id="UP000278855">
    <property type="component" value="Unassembled WGS sequence"/>
</dbReference>
<dbReference type="SUPFAM" id="SSF160214">
    <property type="entry name" value="FlaG-like"/>
    <property type="match status" value="1"/>
</dbReference>
<keyword evidence="2" id="KW-0966">Cell projection</keyword>
<keyword evidence="3" id="KW-1185">Reference proteome</keyword>
<dbReference type="Pfam" id="PF03646">
    <property type="entry name" value="FlaG"/>
    <property type="match status" value="1"/>
</dbReference>
<sequence length="159" mass="16932">MDNNLLGITHSPVSPSATNRPVVALNRHETGLDATSDTSDTSVAAPLTVEKNTYVAEADKVALAKAETETVIETEQSVADKDQQSEAEVLAEVVEQLSEVVTLMNKGLAFSVDEDSGSAIVKVMDIDTGDIIRQIPSEEALELAQKLQDVKGLLLKTQA</sequence>
<reference evidence="4" key="2">
    <citation type="submission" date="2018-11" db="EMBL/GenBank/DDBJ databases">
        <title>Shewanella sp. R106.</title>
        <authorList>
            <person name="Hwang Y.J."/>
            <person name="Hwang C.Y."/>
        </authorList>
    </citation>
    <scope>NUCLEOTIDE SEQUENCE [LARGE SCALE GENOMIC DNA]</scope>
    <source>
        <strain evidence="4">R106</strain>
    </source>
</reference>
<organism evidence="2 4">
    <name type="scientific">Shewanella psychromarinicola</name>
    <dbReference type="NCBI Taxonomy" id="2487742"/>
    <lineage>
        <taxon>Bacteria</taxon>
        <taxon>Pseudomonadati</taxon>
        <taxon>Pseudomonadota</taxon>
        <taxon>Gammaproteobacteria</taxon>
        <taxon>Alteromonadales</taxon>
        <taxon>Shewanellaceae</taxon>
        <taxon>Shewanella</taxon>
    </lineage>
</organism>
<proteinExistence type="predicted"/>
<reference evidence="2" key="3">
    <citation type="submission" date="2018-11" db="EMBL/GenBank/DDBJ databases">
        <authorList>
            <person name="Hwang Y.J."/>
            <person name="Hwang C.Y."/>
        </authorList>
    </citation>
    <scope>NUCLEOTIDE SEQUENCE</scope>
    <source>
        <strain evidence="2">R106</strain>
    </source>
</reference>
<dbReference type="OrthoDB" id="5741693at2"/>
<dbReference type="Gene3D" id="3.30.160.170">
    <property type="entry name" value="FlaG-like"/>
    <property type="match status" value="1"/>
</dbReference>
<evidence type="ECO:0000313" key="1">
    <source>
        <dbReference type="EMBL" id="AZG37587.1"/>
    </source>
</evidence>
<dbReference type="InterPro" id="IPR005186">
    <property type="entry name" value="FlaG"/>
</dbReference>
<reference evidence="1 3" key="1">
    <citation type="submission" date="2018-11" db="EMBL/GenBank/DDBJ databases">
        <title>Shewanella sp. M2.</title>
        <authorList>
            <person name="Hwang Y.J."/>
            <person name="Hwang C.Y."/>
        </authorList>
    </citation>
    <scope>NUCLEOTIDE SEQUENCE [LARGE SCALE GENOMIC DNA]</scope>
    <source>
        <strain evidence="1 3">M2</strain>
    </source>
</reference>
<evidence type="ECO:0000313" key="2">
    <source>
        <dbReference type="EMBL" id="RPA35139.1"/>
    </source>
</evidence>
<gene>
    <name evidence="2" type="ORF">EGC77_04055</name>
    <name evidence="1" type="ORF">EGC80_20385</name>
</gene>
<evidence type="ECO:0000313" key="4">
    <source>
        <dbReference type="Proteomes" id="UP000278855"/>
    </source>
</evidence>
<dbReference type="PANTHER" id="PTHR37166">
    <property type="entry name" value="PROTEIN FLAG"/>
    <property type="match status" value="1"/>
</dbReference>
<protein>
    <submittedName>
        <fullName evidence="2">Flagellar protein FlaG</fullName>
    </submittedName>
</protein>
<evidence type="ECO:0000313" key="3">
    <source>
        <dbReference type="Proteomes" id="UP000273778"/>
    </source>
</evidence>
<dbReference type="AlphaFoldDB" id="A0A3N4EAA7"/>
<dbReference type="Proteomes" id="UP000273778">
    <property type="component" value="Chromosome"/>
</dbReference>